<evidence type="ECO:0000256" key="15">
    <source>
        <dbReference type="ARBA" id="ARBA00040883"/>
    </source>
</evidence>
<dbReference type="NCBIfam" id="TIGR00671">
    <property type="entry name" value="baf"/>
    <property type="match status" value="1"/>
</dbReference>
<feature type="binding site" evidence="16">
    <location>
        <position position="117"/>
    </location>
    <ligand>
        <name>substrate</name>
    </ligand>
</feature>
<evidence type="ECO:0000256" key="7">
    <source>
        <dbReference type="ARBA" id="ARBA00022490"/>
    </source>
</evidence>
<comment type="function">
    <text evidence="16">Catalyzes the phosphorylation of pantothenate (Pan), the first step in CoA biosynthesis.</text>
</comment>
<comment type="catalytic activity">
    <reaction evidence="1 16">
        <text>(R)-pantothenate + ATP = (R)-4'-phosphopantothenate + ADP + H(+)</text>
        <dbReference type="Rhea" id="RHEA:16373"/>
        <dbReference type="ChEBI" id="CHEBI:10986"/>
        <dbReference type="ChEBI" id="CHEBI:15378"/>
        <dbReference type="ChEBI" id="CHEBI:29032"/>
        <dbReference type="ChEBI" id="CHEBI:30616"/>
        <dbReference type="ChEBI" id="CHEBI:456216"/>
        <dbReference type="EC" id="2.7.1.33"/>
    </reaction>
</comment>
<keyword evidence="13 16" id="KW-0173">Coenzyme A biosynthesis</keyword>
<keyword evidence="8 16" id="KW-0808">Transferase</keyword>
<evidence type="ECO:0000256" key="3">
    <source>
        <dbReference type="ARBA" id="ARBA00004496"/>
    </source>
</evidence>
<dbReference type="EC" id="2.7.1.33" evidence="6 16"/>
<dbReference type="HAMAP" id="MF_01274">
    <property type="entry name" value="Pantothen_kinase_3"/>
    <property type="match status" value="1"/>
</dbReference>
<dbReference type="EMBL" id="JBBLXS010000299">
    <property type="protein sequence ID" value="MEK0187068.1"/>
    <property type="molecule type" value="Genomic_DNA"/>
</dbReference>
<comment type="subunit">
    <text evidence="5 16">Homodimer.</text>
</comment>
<dbReference type="SUPFAM" id="SSF53067">
    <property type="entry name" value="Actin-like ATPase domain"/>
    <property type="match status" value="1"/>
</dbReference>
<dbReference type="NCBIfam" id="NF009871">
    <property type="entry name" value="PRK13331.1"/>
    <property type="match status" value="1"/>
</dbReference>
<feature type="binding site" evidence="16">
    <location>
        <position position="146"/>
    </location>
    <ligand>
        <name>ATP</name>
        <dbReference type="ChEBI" id="CHEBI:30616"/>
    </ligand>
</feature>
<evidence type="ECO:0000256" key="6">
    <source>
        <dbReference type="ARBA" id="ARBA00012102"/>
    </source>
</evidence>
<comment type="similarity">
    <text evidence="14 16">Belongs to the type III pantothenate kinase family.</text>
</comment>
<dbReference type="Pfam" id="PF03309">
    <property type="entry name" value="Pan_kinase"/>
    <property type="match status" value="1"/>
</dbReference>
<gene>
    <name evidence="16" type="primary">coaX</name>
    <name evidence="17" type="ORF">WMG39_19755</name>
</gene>
<dbReference type="RefSeq" id="WP_340541724.1">
    <property type="nucleotide sequence ID" value="NZ_JBBLXS010000299.1"/>
</dbReference>
<evidence type="ECO:0000313" key="18">
    <source>
        <dbReference type="Proteomes" id="UP001384579"/>
    </source>
</evidence>
<dbReference type="GO" id="GO:0004594">
    <property type="term" value="F:pantothenate kinase activity"/>
    <property type="evidence" value="ECO:0007669"/>
    <property type="project" value="UniProtKB-EC"/>
</dbReference>
<sequence length="272" mass="29523">MTIALAIGNSRLHWGLFNGNTLQKIWDTKHLSIHAVHHLSQDEKTEFLVRTVIESIEKQSAQKLISTNPELASLRKPELGVLPLVLASVVPDQTTLWQSYPDNRIITLDQLPIEGLYPTLGIDRALTLLGAGTQLGWPILVIDTGTALTFTGADVNRRLVGGAILPGLGLQLWSLGEKTAGLPVVMLPDNLTGRWAGDTESAIVSGVVRGVVAAVNDFIEDWLGLFPNSHIALTGGDRTLLLQYLASTFPDTAARVIETPEAIFWGLNQFLI</sequence>
<evidence type="ECO:0000313" key="17">
    <source>
        <dbReference type="EMBL" id="MEK0187068.1"/>
    </source>
</evidence>
<accession>A0ABU8YRM8</accession>
<feature type="binding site" evidence="16">
    <location>
        <begin position="121"/>
        <end position="124"/>
    </location>
    <ligand>
        <name>substrate</name>
    </ligand>
</feature>
<evidence type="ECO:0000256" key="14">
    <source>
        <dbReference type="ARBA" id="ARBA00038036"/>
    </source>
</evidence>
<evidence type="ECO:0000256" key="16">
    <source>
        <dbReference type="HAMAP-Rule" id="MF_01274"/>
    </source>
</evidence>
<dbReference type="Proteomes" id="UP001384579">
    <property type="component" value="Unassembled WGS sequence"/>
</dbReference>
<evidence type="ECO:0000256" key="11">
    <source>
        <dbReference type="ARBA" id="ARBA00022840"/>
    </source>
</evidence>
<proteinExistence type="inferred from homology"/>
<comment type="cofactor">
    <cofactor evidence="16">
        <name>NH4(+)</name>
        <dbReference type="ChEBI" id="CHEBI:28938"/>
    </cofactor>
    <cofactor evidence="16">
        <name>K(+)</name>
        <dbReference type="ChEBI" id="CHEBI:29103"/>
    </cofactor>
    <text evidence="16">A monovalent cation. Ammonium or potassium.</text>
</comment>
<protein>
    <recommendedName>
        <fullName evidence="15 16">Type III pantothenate kinase</fullName>
        <ecNumber evidence="6 16">2.7.1.33</ecNumber>
    </recommendedName>
    <alternativeName>
        <fullName evidence="16">PanK-III</fullName>
    </alternativeName>
    <alternativeName>
        <fullName evidence="16">Pantothenic acid kinase</fullName>
    </alternativeName>
</protein>
<evidence type="ECO:0000256" key="5">
    <source>
        <dbReference type="ARBA" id="ARBA00011738"/>
    </source>
</evidence>
<evidence type="ECO:0000256" key="10">
    <source>
        <dbReference type="ARBA" id="ARBA00022777"/>
    </source>
</evidence>
<dbReference type="Gene3D" id="3.30.420.40">
    <property type="match status" value="1"/>
</dbReference>
<evidence type="ECO:0000256" key="2">
    <source>
        <dbReference type="ARBA" id="ARBA00001958"/>
    </source>
</evidence>
<name>A0ABU8YRM8_9CYAN</name>
<evidence type="ECO:0000256" key="4">
    <source>
        <dbReference type="ARBA" id="ARBA00005225"/>
    </source>
</evidence>
<dbReference type="InterPro" id="IPR004619">
    <property type="entry name" value="Type_III_PanK"/>
</dbReference>
<evidence type="ECO:0000256" key="12">
    <source>
        <dbReference type="ARBA" id="ARBA00022958"/>
    </source>
</evidence>
<keyword evidence="12 16" id="KW-0630">Potassium</keyword>
<feature type="active site" description="Proton acceptor" evidence="16">
    <location>
        <position position="123"/>
    </location>
</feature>
<evidence type="ECO:0000256" key="13">
    <source>
        <dbReference type="ARBA" id="ARBA00022993"/>
    </source>
</evidence>
<dbReference type="PANTHER" id="PTHR34265">
    <property type="entry name" value="TYPE III PANTOTHENATE KINASE"/>
    <property type="match status" value="1"/>
</dbReference>
<comment type="cofactor">
    <cofactor evidence="2">
        <name>K(+)</name>
        <dbReference type="ChEBI" id="CHEBI:29103"/>
    </cofactor>
</comment>
<keyword evidence="9 16" id="KW-0547">Nucleotide-binding</keyword>
<keyword evidence="7 16" id="KW-0963">Cytoplasm</keyword>
<comment type="pathway">
    <text evidence="4 16">Cofactor biosynthesis; coenzyme A biosynthesis; CoA from (R)-pantothenate: step 1/5.</text>
</comment>
<keyword evidence="18" id="KW-1185">Reference proteome</keyword>
<feature type="binding site" evidence="16">
    <location>
        <begin position="6"/>
        <end position="13"/>
    </location>
    <ligand>
        <name>ATP</name>
        <dbReference type="ChEBI" id="CHEBI:30616"/>
    </ligand>
</feature>
<evidence type="ECO:0000256" key="8">
    <source>
        <dbReference type="ARBA" id="ARBA00022679"/>
    </source>
</evidence>
<comment type="subcellular location">
    <subcellularLocation>
        <location evidence="3 16">Cytoplasm</location>
    </subcellularLocation>
</comment>
<evidence type="ECO:0000256" key="9">
    <source>
        <dbReference type="ARBA" id="ARBA00022741"/>
    </source>
</evidence>
<keyword evidence="11 16" id="KW-0067">ATP-binding</keyword>
<keyword evidence="16" id="KW-0479">Metal-binding</keyword>
<comment type="caution">
    <text evidence="17">The sequence shown here is derived from an EMBL/GenBank/DDBJ whole genome shotgun (WGS) entry which is preliminary data.</text>
</comment>
<dbReference type="InterPro" id="IPR043129">
    <property type="entry name" value="ATPase_NBD"/>
</dbReference>
<organism evidence="17 18">
    <name type="scientific">Microcoleus anatoxicus PTRS2</name>
    <dbReference type="NCBI Taxonomy" id="2705321"/>
    <lineage>
        <taxon>Bacteria</taxon>
        <taxon>Bacillati</taxon>
        <taxon>Cyanobacteriota</taxon>
        <taxon>Cyanophyceae</taxon>
        <taxon>Oscillatoriophycideae</taxon>
        <taxon>Oscillatoriales</taxon>
        <taxon>Microcoleaceae</taxon>
        <taxon>Microcoleus</taxon>
        <taxon>Microcoleus anatoxicus</taxon>
    </lineage>
</organism>
<feature type="binding site" evidence="16">
    <location>
        <position position="143"/>
    </location>
    <ligand>
        <name>K(+)</name>
        <dbReference type="ChEBI" id="CHEBI:29103"/>
    </ligand>
</feature>
<evidence type="ECO:0000256" key="1">
    <source>
        <dbReference type="ARBA" id="ARBA00001206"/>
    </source>
</evidence>
<reference evidence="17 18" key="1">
    <citation type="journal article" date="2020" name="Harmful Algae">
        <title>Molecular and morphological characterization of a novel dihydroanatoxin-a producing Microcoleus species (cyanobacteria) from the Russian River, California, USA.</title>
        <authorList>
            <person name="Conklin K.Y."/>
            <person name="Stancheva R."/>
            <person name="Otten T.G."/>
            <person name="Fadness R."/>
            <person name="Boyer G.L."/>
            <person name="Read B."/>
            <person name="Zhang X."/>
            <person name="Sheath R.G."/>
        </authorList>
    </citation>
    <scope>NUCLEOTIDE SEQUENCE [LARGE SCALE GENOMIC DNA]</scope>
    <source>
        <strain evidence="17 18">PTRS2</strain>
    </source>
</reference>
<dbReference type="PANTHER" id="PTHR34265:SF1">
    <property type="entry name" value="TYPE III PANTOTHENATE KINASE"/>
    <property type="match status" value="1"/>
</dbReference>
<keyword evidence="10 16" id="KW-0418">Kinase</keyword>
<feature type="binding site" evidence="16">
    <location>
        <position position="199"/>
    </location>
    <ligand>
        <name>substrate</name>
    </ligand>
</feature>